<dbReference type="HOGENOM" id="CLU_758477_0_0_9"/>
<dbReference type="InterPro" id="IPR006076">
    <property type="entry name" value="FAD-dep_OxRdtase"/>
</dbReference>
<evidence type="ECO:0000256" key="2">
    <source>
        <dbReference type="SAM" id="MobiDB-lite"/>
    </source>
</evidence>
<dbReference type="Proteomes" id="UP000005710">
    <property type="component" value="Unassembled WGS sequence"/>
</dbReference>
<dbReference type="PANTHER" id="PTHR13847">
    <property type="entry name" value="SARCOSINE DEHYDROGENASE-RELATED"/>
    <property type="match status" value="1"/>
</dbReference>
<dbReference type="AlphaFoldDB" id="K6PN00"/>
<dbReference type="InterPro" id="IPR036188">
    <property type="entry name" value="FAD/NAD-bd_sf"/>
</dbReference>
<protein>
    <submittedName>
        <fullName evidence="4">Flavin-dependent dehydrogenase</fullName>
    </submittedName>
</protein>
<dbReference type="Gene3D" id="3.30.9.10">
    <property type="entry name" value="D-Amino Acid Oxidase, subunit A, domain 2"/>
    <property type="match status" value="1"/>
</dbReference>
<dbReference type="SUPFAM" id="SSF51905">
    <property type="entry name" value="FAD/NAD(P)-binding domain"/>
    <property type="match status" value="1"/>
</dbReference>
<dbReference type="Gene3D" id="3.50.50.60">
    <property type="entry name" value="FAD/NAD(P)-binding domain"/>
    <property type="match status" value="2"/>
</dbReference>
<reference evidence="4" key="1">
    <citation type="submission" date="2010-10" db="EMBL/GenBank/DDBJ databases">
        <authorList>
            <consortium name="US DOE Joint Genome Institute (JGI-PGF)"/>
            <person name="Lucas S."/>
            <person name="Copeland A."/>
            <person name="Lapidus A."/>
            <person name="Bruce D."/>
            <person name="Goodwin L."/>
            <person name="Pitluck S."/>
            <person name="Kyrpides N."/>
            <person name="Mavromatis K."/>
            <person name="Detter J.C."/>
            <person name="Han C."/>
            <person name="Land M."/>
            <person name="Hauser L."/>
            <person name="Markowitz V."/>
            <person name="Cheng J.-F."/>
            <person name="Hugenholtz P."/>
            <person name="Woyke T."/>
            <person name="Wu D."/>
            <person name="Pukall R."/>
            <person name="Wahrenburg C."/>
            <person name="Brambilla E."/>
            <person name="Klenk H.-P."/>
            <person name="Eisen J.A."/>
        </authorList>
    </citation>
    <scope>NUCLEOTIDE SEQUENCE [LARGE SCALE GENOMIC DNA]</scope>
    <source>
        <strain evidence="4">DSM 13965</strain>
    </source>
</reference>
<evidence type="ECO:0000256" key="1">
    <source>
        <dbReference type="ARBA" id="ARBA00023002"/>
    </source>
</evidence>
<dbReference type="GO" id="GO:0005737">
    <property type="term" value="C:cytoplasm"/>
    <property type="evidence" value="ECO:0007669"/>
    <property type="project" value="TreeGrafter"/>
</dbReference>
<sequence length="365" mass="38184">MPRTPDQDAPFHPLGTPPGTPPAPAQEATIPSPQEPDTNRRPAGGRAPVVVAGGGIAGTAVAFALQPHGPVLLVDDGEFPGLGETRTAVGVLKAVAGHPLLDGWARTTWDFALAQHHHPRSPIRLTFAALNGRPDRAAFLDHLLFLDAMLLLARRSGLQLLTRARVVEPVLRGGRVVGVRVQRPGGPCEAIPAAALVLAPGPRPDSLAMDGLPGGFASRFVRVKDVVIPFRLPEGSRAEPAVYTRRSLIWQFVLGPEPRALLAAARLEGDWAPPSFDQLVALVDDLVTRFDLPGEAELDRTRTLIDLRGPGGLPFAGPVAPLGGAEGLFVLAGLGLEGLSLALGAARQVAAAVTAYTGLAPSPMR</sequence>
<evidence type="ECO:0000313" key="4">
    <source>
        <dbReference type="EMBL" id="EKP94282.1"/>
    </source>
</evidence>
<feature type="domain" description="FAD dependent oxidoreductase" evidence="3">
    <location>
        <begin position="137"/>
        <end position="351"/>
    </location>
</feature>
<comment type="caution">
    <text evidence="4">The sequence shown here is derived from an EMBL/GenBank/DDBJ whole genome shotgun (WGS) entry which is preliminary data.</text>
</comment>
<organism evidence="4 5">
    <name type="scientific">Thermaerobacter subterraneus DSM 13965</name>
    <dbReference type="NCBI Taxonomy" id="867903"/>
    <lineage>
        <taxon>Bacteria</taxon>
        <taxon>Bacillati</taxon>
        <taxon>Bacillota</taxon>
        <taxon>Clostridia</taxon>
        <taxon>Eubacteriales</taxon>
        <taxon>Clostridiales Family XVII. Incertae Sedis</taxon>
        <taxon>Thermaerobacter</taxon>
    </lineage>
</organism>
<keyword evidence="1" id="KW-0560">Oxidoreductase</keyword>
<reference evidence="4" key="2">
    <citation type="submission" date="2012-10" db="EMBL/GenBank/DDBJ databases">
        <title>Improved high-quality draft of Thermaerobacter subterraneus C21, DSM 13965.</title>
        <authorList>
            <consortium name="DOE Joint Genome Institute"/>
            <person name="Eisen J."/>
            <person name="Huntemann M."/>
            <person name="Wei C.-L."/>
            <person name="Han J."/>
            <person name="Detter J.C."/>
            <person name="Han C."/>
            <person name="Tapia R."/>
            <person name="Chen A."/>
            <person name="Kyrpides N."/>
            <person name="Mavromatis K."/>
            <person name="Markowitz V."/>
            <person name="Szeto E."/>
            <person name="Ivanova N."/>
            <person name="Mikhailova N."/>
            <person name="Ovchinnikova G."/>
            <person name="Pagani I."/>
            <person name="Pati A."/>
            <person name="Goodwin L."/>
            <person name="Nordberg H.P."/>
            <person name="Cantor M.N."/>
            <person name="Hua S.X."/>
            <person name="Woyke T."/>
            <person name="Eisen J."/>
            <person name="Klenk H.-P."/>
        </authorList>
    </citation>
    <scope>NUCLEOTIDE SEQUENCE [LARGE SCALE GENOMIC DNA]</scope>
    <source>
        <strain evidence="4">DSM 13965</strain>
    </source>
</reference>
<feature type="compositionally biased region" description="Pro residues" evidence="2">
    <location>
        <begin position="15"/>
        <end position="24"/>
    </location>
</feature>
<dbReference type="eggNOG" id="COG0665">
    <property type="taxonomic scope" value="Bacteria"/>
</dbReference>
<dbReference type="PANTHER" id="PTHR13847:SF287">
    <property type="entry name" value="FAD-DEPENDENT OXIDOREDUCTASE DOMAIN-CONTAINING PROTEIN 1"/>
    <property type="match status" value="1"/>
</dbReference>
<keyword evidence="5" id="KW-1185">Reference proteome</keyword>
<dbReference type="RefSeq" id="WP_006904296.1">
    <property type="nucleotide sequence ID" value="NZ_JH976535.1"/>
</dbReference>
<dbReference type="EMBL" id="AENY02000003">
    <property type="protein sequence ID" value="EKP94282.1"/>
    <property type="molecule type" value="Genomic_DNA"/>
</dbReference>
<dbReference type="Pfam" id="PF01266">
    <property type="entry name" value="DAO"/>
    <property type="match status" value="1"/>
</dbReference>
<gene>
    <name evidence="4" type="ORF">ThesuDRAFT_02015</name>
</gene>
<evidence type="ECO:0000259" key="3">
    <source>
        <dbReference type="Pfam" id="PF01266"/>
    </source>
</evidence>
<feature type="region of interest" description="Disordered" evidence="2">
    <location>
        <begin position="1"/>
        <end position="47"/>
    </location>
</feature>
<name>K6PN00_9FIRM</name>
<accession>K6PN00</accession>
<evidence type="ECO:0000313" key="5">
    <source>
        <dbReference type="Proteomes" id="UP000005710"/>
    </source>
</evidence>
<dbReference type="GO" id="GO:0016491">
    <property type="term" value="F:oxidoreductase activity"/>
    <property type="evidence" value="ECO:0007669"/>
    <property type="project" value="UniProtKB-KW"/>
</dbReference>
<proteinExistence type="predicted"/>
<dbReference type="STRING" id="867903.ThesuDRAFT_02015"/>